<keyword evidence="16 19" id="KW-0804">Transcription</keyword>
<dbReference type="Gene3D" id="1.20.1050.20">
    <property type="entry name" value="STAT transcription factor, all-alpha domain"/>
    <property type="match status" value="1"/>
</dbReference>
<comment type="subcellular location">
    <subcellularLocation>
        <location evidence="2 19">Cytoplasm</location>
    </subcellularLocation>
    <subcellularLocation>
        <location evidence="1 19">Nucleus</location>
    </subcellularLocation>
</comment>
<evidence type="ECO:0000256" key="6">
    <source>
        <dbReference type="ARBA" id="ARBA00022499"/>
    </source>
</evidence>
<dbReference type="Gene3D" id="1.10.238.10">
    <property type="entry name" value="EF-hand"/>
    <property type="match status" value="1"/>
</dbReference>
<dbReference type="InterPro" id="IPR048988">
    <property type="entry name" value="STAT_linker"/>
</dbReference>
<dbReference type="InterPro" id="IPR029839">
    <property type="entry name" value="STAT4_DBD"/>
</dbReference>
<dbReference type="GO" id="GO:0051607">
    <property type="term" value="P:defense response to virus"/>
    <property type="evidence" value="ECO:0007669"/>
    <property type="project" value="UniProtKB-ARBA"/>
</dbReference>
<sequence>MSQWSQVQQLEIKFLEQVDQFYDDNFPMEVRHLLAQWIESQDWESASNNEPMATILLQNLLIQLDEQLDRVSQEKNLLLIHNLKRIRKLLQGKYHGNPMHIAVIISNCLREERRILAAASMPVQGPLEKQLQNSVVSERQRNVEHKVSAIKNSAQMTEQDVKYLEDLQEEFDFRYKSIQSLEQSDKNSVLMKQEMLTLQEMLNILDYKRKEVLNKMAQVINESDVLISNMLLEELLDWKRRQQIACIGGPLYSGLDQLQNCFTLLAESLFQVRRQLEKLDELLSKLTYDGDPILLQRPHLLERVNFLLYNLFRSSFVIERQPCMPTHPQRPLVLKTLIQFTVKLRLLIKLPELNYQIKVKATIDKNVSTISNRRFVLCGTHVKAMNMDESANGSLSVEFRHLQPKEMKSSAGSKGNEGPQIVTEELHSISFETQVSLYGLTIDLETSSLPVVMISNVSQLPNAWASIIWSNLLSKDPQNLAFFNNPPTTTVSQLLEVLSWQFSSYVGRGLNSEQLNMLAEKLVGQQISYNDHQLSWAKFCKEHLPGKSFTFWVWLEAILDLIKKHILPLWIDGYIMGFVSKEKERILLKDKMPGTFLLRFSESNLGGITFTWVDQSETGEVRFHSVEPYNKGRLTALPFADILRDYKVILADNVPENPLKYLYPDIPKDKAFSKYYSCQPNEASRPTEGGVKGYVPAVFIPISKILYDSTDPHSPSELLPMSPSVYAVLREHLSPTVIETAVCCKLFLS</sequence>
<dbReference type="InterPro" id="IPR013800">
    <property type="entry name" value="STAT_TF_alpha"/>
</dbReference>
<dbReference type="InterPro" id="IPR015988">
    <property type="entry name" value="STAT_TF_CC"/>
</dbReference>
<accession>A0A8C8S4U1</accession>
<dbReference type="Pfam" id="PF02864">
    <property type="entry name" value="STAT_bind"/>
    <property type="match status" value="1"/>
</dbReference>
<dbReference type="InterPro" id="IPR013799">
    <property type="entry name" value="STAT_TF_prot_interaction"/>
</dbReference>
<dbReference type="PANTHER" id="PTHR11801">
    <property type="entry name" value="SIGNAL TRANSDUCER AND ACTIVATOR OF TRANSCRIPTION"/>
    <property type="match status" value="1"/>
</dbReference>
<dbReference type="InterPro" id="IPR000980">
    <property type="entry name" value="SH2"/>
</dbReference>
<dbReference type="GO" id="GO:0005654">
    <property type="term" value="C:nucleoplasm"/>
    <property type="evidence" value="ECO:0007669"/>
    <property type="project" value="UniProtKB-ARBA"/>
</dbReference>
<evidence type="ECO:0000256" key="19">
    <source>
        <dbReference type="RuleBase" id="RU046415"/>
    </source>
</evidence>
<keyword evidence="22" id="KW-1185">Reference proteome</keyword>
<evidence type="ECO:0000256" key="12">
    <source>
        <dbReference type="ARBA" id="ARBA00023015"/>
    </source>
</evidence>
<dbReference type="Proteomes" id="UP000694393">
    <property type="component" value="Unplaced"/>
</dbReference>
<keyword evidence="8" id="KW-0013">ADP-ribosylation</keyword>
<dbReference type="SUPFAM" id="SSF55550">
    <property type="entry name" value="SH2 domain"/>
    <property type="match status" value="1"/>
</dbReference>
<comment type="similarity">
    <text evidence="3 19">Belongs to the transcription factor STAT family.</text>
</comment>
<evidence type="ECO:0000259" key="20">
    <source>
        <dbReference type="PROSITE" id="PS50001"/>
    </source>
</evidence>
<evidence type="ECO:0000256" key="8">
    <source>
        <dbReference type="ARBA" id="ARBA00022765"/>
    </source>
</evidence>
<dbReference type="InterPro" id="IPR035856">
    <property type="entry name" value="STAT4_SH2"/>
</dbReference>
<keyword evidence="7 19" id="KW-0597">Phosphoprotein</keyword>
<dbReference type="AlphaFoldDB" id="A0A8C8S4U1"/>
<keyword evidence="9" id="KW-0832">Ubl conjugation</keyword>
<keyword evidence="15 19" id="KW-0010">Activator</keyword>
<dbReference type="FunFam" id="3.30.505.10:FF:000003">
    <property type="entry name" value="Signal transducer and activator of transcription"/>
    <property type="match status" value="1"/>
</dbReference>
<feature type="domain" description="SH2" evidence="20">
    <location>
        <begin position="570"/>
        <end position="648"/>
    </location>
</feature>
<reference evidence="21" key="2">
    <citation type="submission" date="2025-09" db="UniProtKB">
        <authorList>
            <consortium name="Ensembl"/>
        </authorList>
    </citation>
    <scope>IDENTIFICATION</scope>
</reference>
<dbReference type="InterPro" id="IPR036535">
    <property type="entry name" value="STAT_N_sf"/>
</dbReference>
<dbReference type="SMART" id="SM00964">
    <property type="entry name" value="STAT_int"/>
    <property type="match status" value="1"/>
</dbReference>
<dbReference type="SUPFAM" id="SSF47655">
    <property type="entry name" value="STAT"/>
    <property type="match status" value="1"/>
</dbReference>
<keyword evidence="14 19" id="KW-0238">DNA-binding</keyword>
<evidence type="ECO:0000256" key="14">
    <source>
        <dbReference type="ARBA" id="ARBA00023125"/>
    </source>
</evidence>
<keyword evidence="11 18" id="KW-0727">SH2 domain</keyword>
<dbReference type="GO" id="GO:0051093">
    <property type="term" value="P:negative regulation of developmental process"/>
    <property type="evidence" value="ECO:0007669"/>
    <property type="project" value="UniProtKB-ARBA"/>
</dbReference>
<evidence type="ECO:0000256" key="16">
    <source>
        <dbReference type="ARBA" id="ARBA00023163"/>
    </source>
</evidence>
<evidence type="ECO:0000256" key="4">
    <source>
        <dbReference type="ARBA" id="ARBA00022481"/>
    </source>
</evidence>
<dbReference type="Pfam" id="PF21354">
    <property type="entry name" value="STAT_linker"/>
    <property type="match status" value="1"/>
</dbReference>
<keyword evidence="17 19" id="KW-0539">Nucleus</keyword>
<organism evidence="21 22">
    <name type="scientific">Pelusios castaneus</name>
    <name type="common">West African mud turtle</name>
    <dbReference type="NCBI Taxonomy" id="367368"/>
    <lineage>
        <taxon>Eukaryota</taxon>
        <taxon>Metazoa</taxon>
        <taxon>Chordata</taxon>
        <taxon>Craniata</taxon>
        <taxon>Vertebrata</taxon>
        <taxon>Euteleostomi</taxon>
        <taxon>Archelosauria</taxon>
        <taxon>Testudinata</taxon>
        <taxon>Testudines</taxon>
        <taxon>Pleurodira</taxon>
        <taxon>Pelomedusidae</taxon>
        <taxon>Pelusios</taxon>
    </lineage>
</organism>
<dbReference type="InterPro" id="IPR008967">
    <property type="entry name" value="p53-like_TF_DNA-bd_sf"/>
</dbReference>
<keyword evidence="4" id="KW-0488">Methylation</keyword>
<dbReference type="CDD" id="cd16848">
    <property type="entry name" value="STAT4_DBD"/>
    <property type="match status" value="1"/>
</dbReference>
<keyword evidence="6" id="KW-1017">Isopeptide bond</keyword>
<evidence type="ECO:0000256" key="9">
    <source>
        <dbReference type="ARBA" id="ARBA00022843"/>
    </source>
</evidence>
<evidence type="ECO:0000256" key="7">
    <source>
        <dbReference type="ARBA" id="ARBA00022553"/>
    </source>
</evidence>
<dbReference type="FunFam" id="1.10.532.10:FF:000001">
    <property type="entry name" value="Signal transducer and activator of transcription"/>
    <property type="match status" value="1"/>
</dbReference>
<evidence type="ECO:0000256" key="11">
    <source>
        <dbReference type="ARBA" id="ARBA00022999"/>
    </source>
</evidence>
<protein>
    <recommendedName>
        <fullName evidence="19">Signal transducer and activator of transcription</fullName>
    </recommendedName>
</protein>
<dbReference type="Pfam" id="PF01017">
    <property type="entry name" value="STAT_alpha"/>
    <property type="match status" value="1"/>
</dbReference>
<dbReference type="Gene3D" id="2.60.40.630">
    <property type="entry name" value="STAT transcription factor, DNA-binding domain"/>
    <property type="match status" value="1"/>
</dbReference>
<name>A0A8C8S4U1_9SAUR</name>
<dbReference type="GO" id="GO:0060333">
    <property type="term" value="P:type II interferon-mediated signaling pathway"/>
    <property type="evidence" value="ECO:0007669"/>
    <property type="project" value="UniProtKB-ARBA"/>
</dbReference>
<dbReference type="FunFam" id="1.10.238.10:FF:000012">
    <property type="entry name" value="Signal transducer and activator of transcription"/>
    <property type="match status" value="1"/>
</dbReference>
<dbReference type="FunFam" id="2.60.40.630:FF:000001">
    <property type="entry name" value="Signal transducer and activator of transcription"/>
    <property type="match status" value="1"/>
</dbReference>
<dbReference type="InterPro" id="IPR012345">
    <property type="entry name" value="STAT_TF_DNA-bd_N"/>
</dbReference>
<keyword evidence="5 19" id="KW-0963">Cytoplasm</keyword>
<dbReference type="Gene3D" id="3.30.505.10">
    <property type="entry name" value="SH2 domain"/>
    <property type="match status" value="1"/>
</dbReference>
<dbReference type="Pfam" id="PF00017">
    <property type="entry name" value="SH2"/>
    <property type="match status" value="1"/>
</dbReference>
<evidence type="ECO:0000256" key="3">
    <source>
        <dbReference type="ARBA" id="ARBA00005586"/>
    </source>
</evidence>
<dbReference type="SUPFAM" id="SSF48092">
    <property type="entry name" value="Transcription factor STAT-4 N-domain"/>
    <property type="match status" value="1"/>
</dbReference>
<evidence type="ECO:0000256" key="5">
    <source>
        <dbReference type="ARBA" id="ARBA00022490"/>
    </source>
</evidence>
<dbReference type="PROSITE" id="PS50001">
    <property type="entry name" value="SH2"/>
    <property type="match status" value="1"/>
</dbReference>
<evidence type="ECO:0000256" key="18">
    <source>
        <dbReference type="PROSITE-ProRule" id="PRU00191"/>
    </source>
</evidence>
<dbReference type="SUPFAM" id="SSF49417">
    <property type="entry name" value="p53-like transcription factors"/>
    <property type="match status" value="1"/>
</dbReference>
<evidence type="ECO:0000256" key="10">
    <source>
        <dbReference type="ARBA" id="ARBA00022990"/>
    </source>
</evidence>
<dbReference type="CDD" id="cd10375">
    <property type="entry name" value="SH2_STAT4"/>
    <property type="match status" value="1"/>
</dbReference>
<evidence type="ECO:0000256" key="15">
    <source>
        <dbReference type="ARBA" id="ARBA00023159"/>
    </source>
</evidence>
<dbReference type="GO" id="GO:0005737">
    <property type="term" value="C:cytoplasm"/>
    <property type="evidence" value="ECO:0007669"/>
    <property type="project" value="UniProtKB-SubCell"/>
</dbReference>
<evidence type="ECO:0000256" key="2">
    <source>
        <dbReference type="ARBA" id="ARBA00004496"/>
    </source>
</evidence>
<evidence type="ECO:0000313" key="22">
    <source>
        <dbReference type="Proteomes" id="UP000694393"/>
    </source>
</evidence>
<dbReference type="Pfam" id="PF02865">
    <property type="entry name" value="STAT_int"/>
    <property type="match status" value="1"/>
</dbReference>
<dbReference type="CDD" id="cd16854">
    <property type="entry name" value="STAT4_CCD"/>
    <property type="match status" value="1"/>
</dbReference>
<evidence type="ECO:0000256" key="13">
    <source>
        <dbReference type="ARBA" id="ARBA00023054"/>
    </source>
</evidence>
<dbReference type="InterPro" id="IPR013801">
    <property type="entry name" value="STAT_TF_DNA-bd"/>
</dbReference>
<keyword evidence="10" id="KW-0007">Acetylation</keyword>
<evidence type="ECO:0000313" key="21">
    <source>
        <dbReference type="Ensembl" id="ENSPCEP00000014002.1"/>
    </source>
</evidence>
<dbReference type="GO" id="GO:0060337">
    <property type="term" value="P:type I interferon-mediated signaling pathway"/>
    <property type="evidence" value="ECO:0007669"/>
    <property type="project" value="UniProtKB-ARBA"/>
</dbReference>
<dbReference type="Gene3D" id="1.10.532.10">
    <property type="entry name" value="STAT transcription factor, N-terminal domain"/>
    <property type="match status" value="1"/>
</dbReference>
<evidence type="ECO:0000256" key="1">
    <source>
        <dbReference type="ARBA" id="ARBA00004123"/>
    </source>
</evidence>
<reference evidence="21" key="1">
    <citation type="submission" date="2025-08" db="UniProtKB">
        <authorList>
            <consortium name="Ensembl"/>
        </authorList>
    </citation>
    <scope>IDENTIFICATION</scope>
</reference>
<dbReference type="GO" id="GO:0042981">
    <property type="term" value="P:regulation of apoptotic process"/>
    <property type="evidence" value="ECO:0007669"/>
    <property type="project" value="UniProtKB-ARBA"/>
</dbReference>
<dbReference type="Ensembl" id="ENSPCET00000014520.1">
    <property type="protein sequence ID" value="ENSPCEP00000014002.1"/>
    <property type="gene ID" value="ENSPCEG00000011090.1"/>
</dbReference>
<dbReference type="GO" id="GO:0007259">
    <property type="term" value="P:cell surface receptor signaling pathway via JAK-STAT"/>
    <property type="evidence" value="ECO:0007669"/>
    <property type="project" value="UniProtKB-ARBA"/>
</dbReference>
<dbReference type="InterPro" id="IPR001217">
    <property type="entry name" value="STAT"/>
</dbReference>
<keyword evidence="12 19" id="KW-0805">Transcription regulation</keyword>
<keyword evidence="13" id="KW-0175">Coiled coil</keyword>
<evidence type="ECO:0000256" key="17">
    <source>
        <dbReference type="ARBA" id="ARBA00023242"/>
    </source>
</evidence>
<proteinExistence type="inferred from homology"/>
<dbReference type="FunFam" id="1.20.1050.20:FF:000001">
    <property type="entry name" value="Signal transducer and activator of transcription"/>
    <property type="match status" value="1"/>
</dbReference>
<dbReference type="GO" id="GO:0003677">
    <property type="term" value="F:DNA binding"/>
    <property type="evidence" value="ECO:0007669"/>
    <property type="project" value="UniProtKB-KW"/>
</dbReference>
<dbReference type="InterPro" id="IPR036860">
    <property type="entry name" value="SH2_dom_sf"/>
</dbReference>
<dbReference type="GO" id="GO:0000981">
    <property type="term" value="F:DNA-binding transcription factor activity, RNA polymerase II-specific"/>
    <property type="evidence" value="ECO:0007669"/>
    <property type="project" value="UniProtKB-ARBA"/>
</dbReference>
<dbReference type="InterPro" id="IPR046991">
    <property type="entry name" value="STAT4_CC"/>
</dbReference>